<gene>
    <name evidence="1" type="ORF">AYI69_g4959</name>
</gene>
<evidence type="ECO:0000313" key="1">
    <source>
        <dbReference type="EMBL" id="OMJ23492.1"/>
    </source>
</evidence>
<name>A0A1R1Y980_9FUNG</name>
<comment type="caution">
    <text evidence="1">The sequence shown here is derived from an EMBL/GenBank/DDBJ whole genome shotgun (WGS) entry which is preliminary data.</text>
</comment>
<organism evidence="1 2">
    <name type="scientific">Smittium culicis</name>
    <dbReference type="NCBI Taxonomy" id="133412"/>
    <lineage>
        <taxon>Eukaryota</taxon>
        <taxon>Fungi</taxon>
        <taxon>Fungi incertae sedis</taxon>
        <taxon>Zoopagomycota</taxon>
        <taxon>Kickxellomycotina</taxon>
        <taxon>Harpellomycetes</taxon>
        <taxon>Harpellales</taxon>
        <taxon>Legeriomycetaceae</taxon>
        <taxon>Smittium</taxon>
    </lineage>
</organism>
<dbReference type="EMBL" id="LSSM01002015">
    <property type="protein sequence ID" value="OMJ23492.1"/>
    <property type="molecule type" value="Genomic_DNA"/>
</dbReference>
<sequence>MELRNYELDIVHQAGKIHPADALSKMPWEEVPQELLEEEVLLIEKVTYDTWSQYAKDKVEPPKPQVGWKDTRKKLLWKQGN</sequence>
<reference evidence="2" key="1">
    <citation type="submission" date="2017-01" db="EMBL/GenBank/DDBJ databases">
        <authorList>
            <person name="Wang Y."/>
            <person name="White M."/>
            <person name="Kvist S."/>
            <person name="Moncalvo J.-M."/>
        </authorList>
    </citation>
    <scope>NUCLEOTIDE SEQUENCE [LARGE SCALE GENOMIC DNA]</scope>
    <source>
        <strain evidence="2">ID-206-W2</strain>
    </source>
</reference>
<dbReference type="AlphaFoldDB" id="A0A1R1Y980"/>
<dbReference type="Proteomes" id="UP000187429">
    <property type="component" value="Unassembled WGS sequence"/>
</dbReference>
<keyword evidence="2" id="KW-1185">Reference proteome</keyword>
<proteinExistence type="predicted"/>
<evidence type="ECO:0000313" key="2">
    <source>
        <dbReference type="Proteomes" id="UP000187429"/>
    </source>
</evidence>
<accession>A0A1R1Y980</accession>
<protein>
    <submittedName>
        <fullName evidence="1">Uncharacterized protein</fullName>
    </submittedName>
</protein>